<keyword evidence="3" id="KW-1185">Reference proteome</keyword>
<evidence type="ECO:0000313" key="1">
    <source>
        <dbReference type="EMBL" id="KAK6772579.1"/>
    </source>
</evidence>
<dbReference type="AlphaFoldDB" id="A0AAN8TNV5"/>
<evidence type="ECO:0000313" key="3">
    <source>
        <dbReference type="Proteomes" id="UP001371456"/>
    </source>
</evidence>
<gene>
    <name evidence="2" type="ORF">RDI58_009611</name>
    <name evidence="1" type="ORF">RDI58_030198</name>
</gene>
<evidence type="ECO:0000313" key="2">
    <source>
        <dbReference type="EMBL" id="KAK6790530.1"/>
    </source>
</evidence>
<comment type="caution">
    <text evidence="2">The sequence shown here is derived from an EMBL/GenBank/DDBJ whole genome shotgun (WGS) entry which is preliminary data.</text>
</comment>
<proteinExistence type="predicted"/>
<organism evidence="2 3">
    <name type="scientific">Solanum bulbocastanum</name>
    <name type="common">Wild potato</name>
    <dbReference type="NCBI Taxonomy" id="147425"/>
    <lineage>
        <taxon>Eukaryota</taxon>
        <taxon>Viridiplantae</taxon>
        <taxon>Streptophyta</taxon>
        <taxon>Embryophyta</taxon>
        <taxon>Tracheophyta</taxon>
        <taxon>Spermatophyta</taxon>
        <taxon>Magnoliopsida</taxon>
        <taxon>eudicotyledons</taxon>
        <taxon>Gunneridae</taxon>
        <taxon>Pentapetalae</taxon>
        <taxon>asterids</taxon>
        <taxon>lamiids</taxon>
        <taxon>Solanales</taxon>
        <taxon>Solanaceae</taxon>
        <taxon>Solanoideae</taxon>
        <taxon>Solaneae</taxon>
        <taxon>Solanum</taxon>
    </lineage>
</organism>
<name>A0AAN8TNV5_SOLBU</name>
<protein>
    <submittedName>
        <fullName evidence="2">Uncharacterized protein</fullName>
    </submittedName>
</protein>
<reference evidence="2 3" key="1">
    <citation type="submission" date="2024-02" db="EMBL/GenBank/DDBJ databases">
        <title>de novo genome assembly of Solanum bulbocastanum strain 11H21.</title>
        <authorList>
            <person name="Hosaka A.J."/>
        </authorList>
    </citation>
    <scope>NUCLEOTIDE SEQUENCE [LARGE SCALE GENOMIC DNA]</scope>
    <source>
        <tissue evidence="2">Young leaves</tissue>
    </source>
</reference>
<accession>A0AAN8TNV5</accession>
<dbReference type="EMBL" id="JBANQN010000004">
    <property type="protein sequence ID" value="KAK6790530.1"/>
    <property type="molecule type" value="Genomic_DNA"/>
</dbReference>
<dbReference type="EMBL" id="JBANQN010000040">
    <property type="protein sequence ID" value="KAK6772579.1"/>
    <property type="molecule type" value="Genomic_DNA"/>
</dbReference>
<sequence length="208" mass="24132">MNEQISMMMYRSGNPILMARLRYSCRCYQTDSRYDIFFGQFYDVLVHDDYSVKGINISNISKYQNTVLDLLRKSQVHKYDSDRLIELQKNIEELAYPYDDIQNMYQASPLLINLLIKGDEPSAKDYLKASNKLTSDEQECLNRFHQYTLEVSKSLIQRVEDVMNLKWALGLGSHFLLSFLEKSFTVFSAILPDVALPGSENTAARPRK</sequence>
<dbReference type="Proteomes" id="UP001371456">
    <property type="component" value="Unassembled WGS sequence"/>
</dbReference>